<proteinExistence type="inferred from homology"/>
<dbReference type="AlphaFoldDB" id="A0A4Q5MYZ4"/>
<dbReference type="PANTHER" id="PTHR38432">
    <property type="entry name" value="TELA-LIKE PROTEIN SAOUHSC_01408"/>
    <property type="match status" value="1"/>
</dbReference>
<keyword evidence="4" id="KW-1185">Reference proteome</keyword>
<protein>
    <submittedName>
        <fullName evidence="3">Toxic anion resistance protein</fullName>
    </submittedName>
</protein>
<evidence type="ECO:0000256" key="2">
    <source>
        <dbReference type="SAM" id="MobiDB-lite"/>
    </source>
</evidence>
<dbReference type="Proteomes" id="UP000293764">
    <property type="component" value="Unassembled WGS sequence"/>
</dbReference>
<evidence type="ECO:0000313" key="3">
    <source>
        <dbReference type="EMBL" id="RYV50920.1"/>
    </source>
</evidence>
<gene>
    <name evidence="3" type="ORF">EUA98_11065</name>
</gene>
<name>A0A4Q5MYZ4_9MICO</name>
<evidence type="ECO:0000256" key="1">
    <source>
        <dbReference type="ARBA" id="ARBA00005541"/>
    </source>
</evidence>
<comment type="caution">
    <text evidence="3">The sequence shown here is derived from an EMBL/GenBank/DDBJ whole genome shotgun (WGS) entry which is preliminary data.</text>
</comment>
<organism evidence="3 4">
    <name type="scientific">Pengzhenrongella frigida</name>
    <dbReference type="NCBI Taxonomy" id="1259133"/>
    <lineage>
        <taxon>Bacteria</taxon>
        <taxon>Bacillati</taxon>
        <taxon>Actinomycetota</taxon>
        <taxon>Actinomycetes</taxon>
        <taxon>Micrococcales</taxon>
        <taxon>Pengzhenrongella</taxon>
    </lineage>
</organism>
<dbReference type="EMBL" id="SDWW01000024">
    <property type="protein sequence ID" value="RYV50920.1"/>
    <property type="molecule type" value="Genomic_DNA"/>
</dbReference>
<sequence>MTEVDPSKAGAEQLAPLQPPGPVEPVLTLTVPAPVGQVQATAAPRMAPAVDPAALPGLDAKVGDFLGSLMTAEPHSPEFATKAGDVRMMGDADIRHAAESSNRLLKSPVRALTEGGLASGSKVGTTLVELRRTVEDLDPSGAQGTRKLLGFLPFGDKIADYFQKYQSAQTHLDAILHALRDGQDELRKDNASLNLEKGELWAAMARLNQYVYIAERLDSRLAAGISELEATDPDRARSLRDDVLFYVRQKHQDLLVQLAVSIQNYLAIDVVIKNNLELVKGVDRASTTTISALRTAVIVAQALGNQKLVLDQISALNTTTSNLIERTSAMLKDNSVRIQEQAASATIGLPQLQAAFANIYATMDAIDTFKVGALDTMAATIGTLETEVGKSRDYLDRVQQHDDRLASGSLDLDRPAGSGR</sequence>
<dbReference type="InterPro" id="IPR008863">
    <property type="entry name" value="Toxic_anion-R_TelA"/>
</dbReference>
<reference evidence="3 4" key="1">
    <citation type="submission" date="2019-01" db="EMBL/GenBank/DDBJ databases">
        <title>Novel species of Cellulomonas.</title>
        <authorList>
            <person name="Liu Q."/>
            <person name="Xin Y.-H."/>
        </authorList>
    </citation>
    <scope>NUCLEOTIDE SEQUENCE [LARGE SCALE GENOMIC DNA]</scope>
    <source>
        <strain evidence="3 4">HLT2-17</strain>
    </source>
</reference>
<evidence type="ECO:0000313" key="4">
    <source>
        <dbReference type="Proteomes" id="UP000293764"/>
    </source>
</evidence>
<dbReference type="RefSeq" id="WP_130102742.1">
    <property type="nucleotide sequence ID" value="NZ_SDWW01000024.1"/>
</dbReference>
<dbReference type="PANTHER" id="PTHR38432:SF1">
    <property type="entry name" value="TELA-LIKE PROTEIN SAOUHSC_01408"/>
    <property type="match status" value="1"/>
</dbReference>
<comment type="similarity">
    <text evidence="1">Belongs to the TelA family.</text>
</comment>
<dbReference type="Pfam" id="PF05816">
    <property type="entry name" value="TelA"/>
    <property type="match status" value="1"/>
</dbReference>
<accession>A0A4Q5MYZ4</accession>
<dbReference type="OrthoDB" id="1654346at2"/>
<feature type="region of interest" description="Disordered" evidence="2">
    <location>
        <begin position="1"/>
        <end position="21"/>
    </location>
</feature>